<reference evidence="1 2" key="1">
    <citation type="submission" date="2016-10" db="EMBL/GenBank/DDBJ databases">
        <authorList>
            <person name="de Groot N.N."/>
        </authorList>
    </citation>
    <scope>NUCLEOTIDE SEQUENCE [LARGE SCALE GENOMIC DNA]</scope>
    <source>
        <strain evidence="1 2">DSM 2895</strain>
    </source>
</reference>
<proteinExistence type="predicted"/>
<evidence type="ECO:0000313" key="2">
    <source>
        <dbReference type="Proteomes" id="UP000182836"/>
    </source>
</evidence>
<name>A0A1G9BWC3_ANEMI</name>
<dbReference type="EMBL" id="FNED01000055">
    <property type="protein sequence ID" value="SDK43761.1"/>
    <property type="molecule type" value="Genomic_DNA"/>
</dbReference>
<protein>
    <submittedName>
        <fullName evidence="1">Transposase</fullName>
    </submittedName>
</protein>
<sequence length="193" mass="22371">MYDAIKDTLYPEQKTNIISMVENIRGVRFSNGLACIHCGSLSLKRNGKYRSRQCYLCKDCGKTVNDRSESSLSGTHHPHKWLRYFEMMVENNGKSLPKIAQELEIHVFTAFYWRRKILNAICFIGHNQLRGIVESDKGKKGSIAHHKSRKRDGSAQKRGVSNEQICVGVATQYLDNYLFWLRFLELNRKLEKN</sequence>
<dbReference type="AlphaFoldDB" id="A0A1G9BWC3"/>
<organism evidence="1 2">
    <name type="scientific">Aneurinibacillus migulanus</name>
    <name type="common">Bacillus migulanus</name>
    <dbReference type="NCBI Taxonomy" id="47500"/>
    <lineage>
        <taxon>Bacteria</taxon>
        <taxon>Bacillati</taxon>
        <taxon>Bacillota</taxon>
        <taxon>Bacilli</taxon>
        <taxon>Bacillales</taxon>
        <taxon>Paenibacillaceae</taxon>
        <taxon>Aneurinibacillus group</taxon>
        <taxon>Aneurinibacillus</taxon>
    </lineage>
</organism>
<gene>
    <name evidence="1" type="ORF">SAMN04487909_15529</name>
</gene>
<evidence type="ECO:0000313" key="1">
    <source>
        <dbReference type="EMBL" id="SDK43761.1"/>
    </source>
</evidence>
<accession>A0A1G9BWC3</accession>
<dbReference type="Proteomes" id="UP000182836">
    <property type="component" value="Unassembled WGS sequence"/>
</dbReference>